<evidence type="ECO:0000256" key="4">
    <source>
        <dbReference type="ARBA" id="ARBA00023242"/>
    </source>
</evidence>
<organism evidence="6 7">
    <name type="scientific">Microtus ochrogaster</name>
    <name type="common">Prairie vole</name>
    <dbReference type="NCBI Taxonomy" id="79684"/>
    <lineage>
        <taxon>Eukaryota</taxon>
        <taxon>Metazoa</taxon>
        <taxon>Chordata</taxon>
        <taxon>Craniata</taxon>
        <taxon>Vertebrata</taxon>
        <taxon>Euteleostomi</taxon>
        <taxon>Mammalia</taxon>
        <taxon>Eutheria</taxon>
        <taxon>Euarchontoglires</taxon>
        <taxon>Glires</taxon>
        <taxon>Rodentia</taxon>
        <taxon>Myomorpha</taxon>
        <taxon>Muroidea</taxon>
        <taxon>Cricetidae</taxon>
        <taxon>Arvicolinae</taxon>
        <taxon>Microtus</taxon>
    </lineage>
</organism>
<sequence length="109" mass="12889">MLWTIVQNDAFQSVNWGDDGKSIVIEVDLFQREIFNFRGTRKVFVVKRFKSFIRQLYRNGFRKIRPEDSVLDSGENRKTIVKYKVVLCLPLFVMRTSSYLHTSGMDVVY</sequence>
<evidence type="ECO:0000313" key="7">
    <source>
        <dbReference type="Proteomes" id="UP000710432"/>
    </source>
</evidence>
<dbReference type="InterPro" id="IPR000232">
    <property type="entry name" value="HSF_DNA-bd"/>
</dbReference>
<dbReference type="Proteomes" id="UP000710432">
    <property type="component" value="Unassembled WGS sequence"/>
</dbReference>
<dbReference type="GO" id="GO:0003700">
    <property type="term" value="F:DNA-binding transcription factor activity"/>
    <property type="evidence" value="ECO:0007669"/>
    <property type="project" value="InterPro"/>
</dbReference>
<protein>
    <submittedName>
        <fullName evidence="6">Heat shock transcription factor, Y-linked</fullName>
    </submittedName>
</protein>
<proteinExistence type="inferred from homology"/>
<keyword evidence="4" id="KW-0539">Nucleus</keyword>
<name>A0A8J6GE15_MICOH</name>
<evidence type="ECO:0000259" key="5">
    <source>
        <dbReference type="Pfam" id="PF00447"/>
    </source>
</evidence>
<evidence type="ECO:0000256" key="1">
    <source>
        <dbReference type="ARBA" id="ARBA00004123"/>
    </source>
</evidence>
<evidence type="ECO:0000256" key="2">
    <source>
        <dbReference type="ARBA" id="ARBA00006403"/>
    </source>
</evidence>
<evidence type="ECO:0000313" key="6">
    <source>
        <dbReference type="EMBL" id="KAH0509520.1"/>
    </source>
</evidence>
<dbReference type="Gene3D" id="1.10.10.10">
    <property type="entry name" value="Winged helix-like DNA-binding domain superfamily/Winged helix DNA-binding domain"/>
    <property type="match status" value="1"/>
</dbReference>
<dbReference type="EMBL" id="JAATJU010022845">
    <property type="protein sequence ID" value="KAH0509520.1"/>
    <property type="molecule type" value="Genomic_DNA"/>
</dbReference>
<feature type="domain" description="HSF-type DNA-binding" evidence="5">
    <location>
        <begin position="2"/>
        <end position="84"/>
    </location>
</feature>
<reference evidence="6" key="1">
    <citation type="submission" date="2020-03" db="EMBL/GenBank/DDBJ databases">
        <title>Studies in the Genomics of Life Span.</title>
        <authorList>
            <person name="Glass D."/>
        </authorList>
    </citation>
    <scope>NUCLEOTIDE SEQUENCE</scope>
    <source>
        <strain evidence="6">LTLLF</strain>
        <tissue evidence="6">Muscle</tissue>
    </source>
</reference>
<dbReference type="GO" id="GO:0005634">
    <property type="term" value="C:nucleus"/>
    <property type="evidence" value="ECO:0007669"/>
    <property type="project" value="UniProtKB-SubCell"/>
</dbReference>
<keyword evidence="6" id="KW-0346">Stress response</keyword>
<dbReference type="InterPro" id="IPR036390">
    <property type="entry name" value="WH_DNA-bd_sf"/>
</dbReference>
<comment type="caution">
    <text evidence="6">The sequence shown here is derived from an EMBL/GenBank/DDBJ whole genome shotgun (WGS) entry which is preliminary data.</text>
</comment>
<evidence type="ECO:0000256" key="3">
    <source>
        <dbReference type="ARBA" id="ARBA00023125"/>
    </source>
</evidence>
<comment type="subcellular location">
    <subcellularLocation>
        <location evidence="1">Nucleus</location>
    </subcellularLocation>
</comment>
<gene>
    <name evidence="6" type="ORF">LTLLF_103970</name>
</gene>
<dbReference type="AlphaFoldDB" id="A0A8J6GE15"/>
<keyword evidence="3" id="KW-0238">DNA-binding</keyword>
<dbReference type="InterPro" id="IPR036388">
    <property type="entry name" value="WH-like_DNA-bd_sf"/>
</dbReference>
<dbReference type="Pfam" id="PF00447">
    <property type="entry name" value="HSF_DNA-bind"/>
    <property type="match status" value="1"/>
</dbReference>
<dbReference type="GO" id="GO:0043565">
    <property type="term" value="F:sequence-specific DNA binding"/>
    <property type="evidence" value="ECO:0007669"/>
    <property type="project" value="InterPro"/>
</dbReference>
<comment type="similarity">
    <text evidence="2">Belongs to the HSF family.</text>
</comment>
<dbReference type="SUPFAM" id="SSF46785">
    <property type="entry name" value="Winged helix' DNA-binding domain"/>
    <property type="match status" value="1"/>
</dbReference>
<accession>A0A8J6GE15</accession>